<dbReference type="eggNOG" id="ENOG502SEJY">
    <property type="taxonomic scope" value="Eukaryota"/>
</dbReference>
<dbReference type="Pfam" id="PF05477">
    <property type="entry name" value="SURF2"/>
    <property type="match status" value="1"/>
</dbReference>
<dbReference type="SMR" id="A0A1I7S0L0"/>
<dbReference type="Proteomes" id="UP000582659">
    <property type="component" value="Unassembled WGS sequence"/>
</dbReference>
<dbReference type="EMBL" id="CAJFCV020000006">
    <property type="protein sequence ID" value="CAG9132320.1"/>
    <property type="molecule type" value="Genomic_DNA"/>
</dbReference>
<evidence type="ECO:0000256" key="1">
    <source>
        <dbReference type="SAM" id="MobiDB-lite"/>
    </source>
</evidence>
<evidence type="ECO:0000313" key="2">
    <source>
        <dbReference type="EMBL" id="CAD5235759.1"/>
    </source>
</evidence>
<evidence type="ECO:0000313" key="4">
    <source>
        <dbReference type="Proteomes" id="UP000095284"/>
    </source>
</evidence>
<dbReference type="InterPro" id="IPR008833">
    <property type="entry name" value="Surf2"/>
</dbReference>
<keyword evidence="5" id="KW-1185">Reference proteome</keyword>
<gene>
    <name evidence="2" type="ORF">BXYJ_LOCUS15850</name>
</gene>
<dbReference type="WBParaSite" id="BXY_0653400.1">
    <property type="protein sequence ID" value="BXY_0653400.1"/>
    <property type="gene ID" value="BXY_0653400"/>
</dbReference>
<sequence length="173" mass="19766">MSDKELKRLLKEYNVFEELDNGKLRCTLTGHELPNRANDVKNYVTTKRFVNEWLIKKVMDKYEQYFENLGNNLFGCKLTMKTIARKGKDLEHHVNGQKFVKCLKIAQEKQAAEEAKQGGSDGEQEKEVEPDVEMQSDKSGSDEEAAPPPPKPKAGQKRKLNVKRKSGKVTKKV</sequence>
<dbReference type="AlphaFoldDB" id="A0A1I7S0L0"/>
<evidence type="ECO:0000313" key="6">
    <source>
        <dbReference type="WBParaSite" id="BXY_0653400.1"/>
    </source>
</evidence>
<dbReference type="PANTHER" id="PTHR34348">
    <property type="entry name" value="SURFEIT LOCUS PROTEIN 2"/>
    <property type="match status" value="1"/>
</dbReference>
<accession>A0A1I7S0L0</accession>
<reference evidence="3" key="2">
    <citation type="submission" date="2020-08" db="EMBL/GenBank/DDBJ databases">
        <authorList>
            <person name="Kikuchi T."/>
        </authorList>
    </citation>
    <scope>NUCLEOTIDE SEQUENCE</scope>
    <source>
        <strain evidence="2">Ka4C1</strain>
    </source>
</reference>
<protein>
    <submittedName>
        <fullName evidence="2">(pine wood nematode) hypothetical protein</fullName>
    </submittedName>
</protein>
<dbReference type="Proteomes" id="UP000095284">
    <property type="component" value="Unplaced"/>
</dbReference>
<feature type="region of interest" description="Disordered" evidence="1">
    <location>
        <begin position="110"/>
        <end position="173"/>
    </location>
</feature>
<feature type="compositionally biased region" description="Basic residues" evidence="1">
    <location>
        <begin position="154"/>
        <end position="173"/>
    </location>
</feature>
<evidence type="ECO:0000313" key="3">
    <source>
        <dbReference type="EMBL" id="CAG9132320.1"/>
    </source>
</evidence>
<proteinExistence type="predicted"/>
<dbReference type="PANTHER" id="PTHR34348:SF1">
    <property type="entry name" value="SURFEIT LOCUS PROTEIN 2"/>
    <property type="match status" value="1"/>
</dbReference>
<organism evidence="4 6">
    <name type="scientific">Bursaphelenchus xylophilus</name>
    <name type="common">Pinewood nematode worm</name>
    <name type="synonym">Aphelenchoides xylophilus</name>
    <dbReference type="NCBI Taxonomy" id="6326"/>
    <lineage>
        <taxon>Eukaryota</taxon>
        <taxon>Metazoa</taxon>
        <taxon>Ecdysozoa</taxon>
        <taxon>Nematoda</taxon>
        <taxon>Chromadorea</taxon>
        <taxon>Rhabditida</taxon>
        <taxon>Tylenchina</taxon>
        <taxon>Tylenchomorpha</taxon>
        <taxon>Aphelenchoidea</taxon>
        <taxon>Aphelenchoididae</taxon>
        <taxon>Bursaphelenchus</taxon>
    </lineage>
</organism>
<reference evidence="6" key="1">
    <citation type="submission" date="2016-11" db="UniProtKB">
        <authorList>
            <consortium name="WormBaseParasite"/>
        </authorList>
    </citation>
    <scope>IDENTIFICATION</scope>
</reference>
<feature type="compositionally biased region" description="Basic and acidic residues" evidence="1">
    <location>
        <begin position="123"/>
        <end position="141"/>
    </location>
</feature>
<evidence type="ECO:0000313" key="5">
    <source>
        <dbReference type="Proteomes" id="UP000659654"/>
    </source>
</evidence>
<dbReference type="Proteomes" id="UP000659654">
    <property type="component" value="Unassembled WGS sequence"/>
</dbReference>
<dbReference type="OrthoDB" id="127285at2759"/>
<dbReference type="EMBL" id="CAJFDI010000006">
    <property type="protein sequence ID" value="CAD5235759.1"/>
    <property type="molecule type" value="Genomic_DNA"/>
</dbReference>
<name>A0A1I7S0L0_BURXY</name>